<dbReference type="RefSeq" id="WP_345288861.1">
    <property type="nucleotide sequence ID" value="NZ_BAABAJ010000040.1"/>
</dbReference>
<organism evidence="3 4">
    <name type="scientific">Streptomyces gulbargensis</name>
    <dbReference type="NCBI Taxonomy" id="364901"/>
    <lineage>
        <taxon>Bacteria</taxon>
        <taxon>Bacillati</taxon>
        <taxon>Actinomycetota</taxon>
        <taxon>Actinomycetes</taxon>
        <taxon>Kitasatosporales</taxon>
        <taxon>Streptomycetaceae</taxon>
        <taxon>Streptomyces</taxon>
    </lineage>
</organism>
<feature type="region of interest" description="Disordered" evidence="1">
    <location>
        <begin position="34"/>
        <end position="55"/>
    </location>
</feature>
<sequence length="295" mass="31562">MAISRRRHSSIASGSCALVLALVGLAGAPTAYASEDPQGGVPGNYTGADVSDPQDDRELTQQAKEKIALTEAWYAAQQGISSQSSYTEQEEKFLKKYGLTKLSGENRSALPAPASRLLPLTHYGQSTSYYCGPATGAMMIKMVDGSIKSRYNGNAFGQGSLANSAHMNTANAGLTDWSSKRFITGVNRWRGQNWYVQVPAPTASLTVKTVAHSIGENGMPVAADTVEFANGRHYNGHPVNKTIGHWITAYGYSSNGATSNWADPSTTVWSGVNKTFSYNTSNFAGYFLQSNGIAY</sequence>
<feature type="chain" id="PRO_5046492789" description="Peptidase C39-like domain-containing protein" evidence="2">
    <location>
        <begin position="34"/>
        <end position="295"/>
    </location>
</feature>
<evidence type="ECO:0000313" key="3">
    <source>
        <dbReference type="EMBL" id="GAA3944391.1"/>
    </source>
</evidence>
<accession>A0ABP7NE41</accession>
<feature type="signal peptide" evidence="2">
    <location>
        <begin position="1"/>
        <end position="33"/>
    </location>
</feature>
<evidence type="ECO:0000313" key="4">
    <source>
        <dbReference type="Proteomes" id="UP001501000"/>
    </source>
</evidence>
<keyword evidence="4" id="KW-1185">Reference proteome</keyword>
<keyword evidence="2" id="KW-0732">Signal</keyword>
<evidence type="ECO:0000256" key="2">
    <source>
        <dbReference type="SAM" id="SignalP"/>
    </source>
</evidence>
<dbReference type="EMBL" id="BAABAJ010000040">
    <property type="protein sequence ID" value="GAA3944391.1"/>
    <property type="molecule type" value="Genomic_DNA"/>
</dbReference>
<evidence type="ECO:0008006" key="5">
    <source>
        <dbReference type="Google" id="ProtNLM"/>
    </source>
</evidence>
<evidence type="ECO:0000256" key="1">
    <source>
        <dbReference type="SAM" id="MobiDB-lite"/>
    </source>
</evidence>
<comment type="caution">
    <text evidence="3">The sequence shown here is derived from an EMBL/GenBank/DDBJ whole genome shotgun (WGS) entry which is preliminary data.</text>
</comment>
<proteinExistence type="predicted"/>
<dbReference type="Proteomes" id="UP001501000">
    <property type="component" value="Unassembled WGS sequence"/>
</dbReference>
<protein>
    <recommendedName>
        <fullName evidence="5">Peptidase C39-like domain-containing protein</fullName>
    </recommendedName>
</protein>
<name>A0ABP7NE41_9ACTN</name>
<gene>
    <name evidence="3" type="ORF">GCM10022244_59960</name>
</gene>
<reference evidence="4" key="1">
    <citation type="journal article" date="2019" name="Int. J. Syst. Evol. Microbiol.">
        <title>The Global Catalogue of Microorganisms (GCM) 10K type strain sequencing project: providing services to taxonomists for standard genome sequencing and annotation.</title>
        <authorList>
            <consortium name="The Broad Institute Genomics Platform"/>
            <consortium name="The Broad Institute Genome Sequencing Center for Infectious Disease"/>
            <person name="Wu L."/>
            <person name="Ma J."/>
        </authorList>
    </citation>
    <scope>NUCLEOTIDE SEQUENCE [LARGE SCALE GENOMIC DNA]</scope>
    <source>
        <strain evidence="4">JCM 16956</strain>
    </source>
</reference>